<feature type="compositionally biased region" description="Basic and acidic residues" evidence="1">
    <location>
        <begin position="789"/>
        <end position="808"/>
    </location>
</feature>
<feature type="compositionally biased region" description="Basic and acidic residues" evidence="1">
    <location>
        <begin position="229"/>
        <end position="241"/>
    </location>
</feature>
<feature type="region of interest" description="Disordered" evidence="1">
    <location>
        <begin position="306"/>
        <end position="333"/>
    </location>
</feature>
<feature type="region of interest" description="Disordered" evidence="1">
    <location>
        <begin position="1"/>
        <end position="120"/>
    </location>
</feature>
<feature type="compositionally biased region" description="Basic and acidic residues" evidence="1">
    <location>
        <begin position="31"/>
        <end position="55"/>
    </location>
</feature>
<dbReference type="EMBL" id="ML978399">
    <property type="protein sequence ID" value="KAF2022969.1"/>
    <property type="molecule type" value="Genomic_DNA"/>
</dbReference>
<feature type="region of interest" description="Disordered" evidence="1">
    <location>
        <begin position="459"/>
        <end position="592"/>
    </location>
</feature>
<feature type="region of interest" description="Disordered" evidence="1">
    <location>
        <begin position="773"/>
        <end position="860"/>
    </location>
</feature>
<feature type="compositionally biased region" description="Basic and acidic residues" evidence="1">
    <location>
        <begin position="63"/>
        <end position="75"/>
    </location>
</feature>
<keyword evidence="3" id="KW-1185">Reference proteome</keyword>
<dbReference type="AlphaFoldDB" id="A0A9P4GWY9"/>
<feature type="compositionally biased region" description="Polar residues" evidence="1">
    <location>
        <begin position="512"/>
        <end position="530"/>
    </location>
</feature>
<feature type="compositionally biased region" description="Polar residues" evidence="1">
    <location>
        <begin position="314"/>
        <end position="323"/>
    </location>
</feature>
<feature type="compositionally biased region" description="Low complexity" evidence="1">
    <location>
        <begin position="559"/>
        <end position="570"/>
    </location>
</feature>
<protein>
    <submittedName>
        <fullName evidence="2">Uncharacterized protein</fullName>
    </submittedName>
</protein>
<evidence type="ECO:0000256" key="1">
    <source>
        <dbReference type="SAM" id="MobiDB-lite"/>
    </source>
</evidence>
<feature type="compositionally biased region" description="Acidic residues" evidence="1">
    <location>
        <begin position="260"/>
        <end position="276"/>
    </location>
</feature>
<feature type="compositionally biased region" description="Polar residues" evidence="1">
    <location>
        <begin position="15"/>
        <end position="24"/>
    </location>
</feature>
<reference evidence="2" key="1">
    <citation type="journal article" date="2020" name="Stud. Mycol.">
        <title>101 Dothideomycetes genomes: a test case for predicting lifestyles and emergence of pathogens.</title>
        <authorList>
            <person name="Haridas S."/>
            <person name="Albert R."/>
            <person name="Binder M."/>
            <person name="Bloem J."/>
            <person name="Labutti K."/>
            <person name="Salamov A."/>
            <person name="Andreopoulos B."/>
            <person name="Baker S."/>
            <person name="Barry K."/>
            <person name="Bills G."/>
            <person name="Bluhm B."/>
            <person name="Cannon C."/>
            <person name="Castanera R."/>
            <person name="Culley D."/>
            <person name="Daum C."/>
            <person name="Ezra D."/>
            <person name="Gonzalez J."/>
            <person name="Henrissat B."/>
            <person name="Kuo A."/>
            <person name="Liang C."/>
            <person name="Lipzen A."/>
            <person name="Lutzoni F."/>
            <person name="Magnuson J."/>
            <person name="Mondo S."/>
            <person name="Nolan M."/>
            <person name="Ohm R."/>
            <person name="Pangilinan J."/>
            <person name="Park H.-J."/>
            <person name="Ramirez L."/>
            <person name="Alfaro M."/>
            <person name="Sun H."/>
            <person name="Tritt A."/>
            <person name="Yoshinaga Y."/>
            <person name="Zwiers L.-H."/>
            <person name="Turgeon B."/>
            <person name="Goodwin S."/>
            <person name="Spatafora J."/>
            <person name="Crous P."/>
            <person name="Grigoriev I."/>
        </authorList>
    </citation>
    <scope>NUCLEOTIDE SEQUENCE</scope>
    <source>
        <strain evidence="2">CBS 110217</strain>
    </source>
</reference>
<proteinExistence type="predicted"/>
<accession>A0A9P4GWY9</accession>
<evidence type="ECO:0000313" key="3">
    <source>
        <dbReference type="Proteomes" id="UP000799777"/>
    </source>
</evidence>
<comment type="caution">
    <text evidence="2">The sequence shown here is derived from an EMBL/GenBank/DDBJ whole genome shotgun (WGS) entry which is preliminary data.</text>
</comment>
<feature type="region of interest" description="Disordered" evidence="1">
    <location>
        <begin position="216"/>
        <end position="277"/>
    </location>
</feature>
<dbReference type="Proteomes" id="UP000799777">
    <property type="component" value="Unassembled WGS sequence"/>
</dbReference>
<feature type="compositionally biased region" description="Polar residues" evidence="1">
    <location>
        <begin position="83"/>
        <end position="95"/>
    </location>
</feature>
<name>A0A9P4GWY9_9PLEO</name>
<feature type="compositionally biased region" description="Basic and acidic residues" evidence="1">
    <location>
        <begin position="579"/>
        <end position="592"/>
    </location>
</feature>
<dbReference type="OrthoDB" id="3796908at2759"/>
<gene>
    <name evidence="2" type="ORF">EK21DRAFT_119209</name>
</gene>
<sequence length="860" mass="94354">MESSGKSSELDRQAPSASTSNVPNLPNADAQEVHEKVASTDEHNEPRSERQDTETQRFQIAGKDFEHNAADHADDATDDQTACENASQALTSATDDGSRTMFEQAREPAAAPQLHEDARQTEVTVNETHKYPAEIVATDPASNGLDRQQTQPHAGDIFLAEHAPLLPEYTKVQISPQTPEKLRGNPYMLAASHGASKDMPEGGGQHAFGNYRQAEDDNQSKFLAPTVDDEPRVALEDSGHGDEEEWICDQGSEGDSVISENEDEEDGDEMDEDGEDQVAQLGATVQQNAARARPTWSQRHKLSQDDYDFEGHTSDQGQAQQAHSAPEVKDEPGFNPYIDYSHPSHQYAPTYARSNHPSMFDSIMSSAMDARRHHGQYMHAQQSPTGMLLSHSHPAAGMPPTPYLGTVGMDYRHIAYGAPGMNMPYGQYPQSAYGMMPPHPAATPQPPHDFSMYEQAYMPSHARNGPGNRRTAPSQPLKHRRAPPQVVDEHDCGNMQESDDDEPLRTRIQRHPSATSDSVIGSSSPPVTNNKRGRIHAQDENSDIEFVSSKPSKKKMANPPGTRAATRTPPQSSSTVNADIRDSSSSENKSIDWKLPTFDAQFEPGKTKNDPTVAKISIPNLVREELLLSPDHSDQETHLLLNVFLPAQQARPYPDPEPAAAVLNFHTIAVMVIEASVQFEIGDEFGMGRGHWHDKHDQGDEEYERVRSVTEADPDEIFFAVVDRWRAGIESNKQPSKLIRGAQEFCDTALDIIYYVKENGLVKERQRAVRSDKGVKRGAKTIGGAEGGAEQKGKGKAKTAAEGEKEGGKIVTGRGGGVKRGTTVNTVEARKKAKTAAPKAKEKPKKKKRSEPGLTVIKRT</sequence>
<evidence type="ECO:0000313" key="2">
    <source>
        <dbReference type="EMBL" id="KAF2022969.1"/>
    </source>
</evidence>
<organism evidence="2 3">
    <name type="scientific">Setomelanomma holmii</name>
    <dbReference type="NCBI Taxonomy" id="210430"/>
    <lineage>
        <taxon>Eukaryota</taxon>
        <taxon>Fungi</taxon>
        <taxon>Dikarya</taxon>
        <taxon>Ascomycota</taxon>
        <taxon>Pezizomycotina</taxon>
        <taxon>Dothideomycetes</taxon>
        <taxon>Pleosporomycetidae</taxon>
        <taxon>Pleosporales</taxon>
        <taxon>Pleosporineae</taxon>
        <taxon>Phaeosphaeriaceae</taxon>
        <taxon>Setomelanomma</taxon>
    </lineage>
</organism>